<evidence type="ECO:0000259" key="1">
    <source>
        <dbReference type="SMART" id="SM00507"/>
    </source>
</evidence>
<dbReference type="Gene3D" id="1.10.30.50">
    <property type="match status" value="1"/>
</dbReference>
<organism evidence="2 3">
    <name type="scientific">Streptomyces dengpaensis</name>
    <dbReference type="NCBI Taxonomy" id="2049881"/>
    <lineage>
        <taxon>Bacteria</taxon>
        <taxon>Bacillati</taxon>
        <taxon>Actinomycetota</taxon>
        <taxon>Actinomycetes</taxon>
        <taxon>Kitasatosporales</taxon>
        <taxon>Streptomycetaceae</taxon>
        <taxon>Streptomyces</taxon>
    </lineage>
</organism>
<dbReference type="CDD" id="cd00085">
    <property type="entry name" value="HNHc"/>
    <property type="match status" value="1"/>
</dbReference>
<dbReference type="InterPro" id="IPR052892">
    <property type="entry name" value="NA-targeting_endonuclease"/>
</dbReference>
<dbReference type="PANTHER" id="PTHR33877:SF2">
    <property type="entry name" value="OS07G0170200 PROTEIN"/>
    <property type="match status" value="1"/>
</dbReference>
<dbReference type="EMBL" id="CP026652">
    <property type="protein sequence ID" value="AVH59935.1"/>
    <property type="molecule type" value="Genomic_DNA"/>
</dbReference>
<dbReference type="PANTHER" id="PTHR33877">
    <property type="entry name" value="SLL1193 PROTEIN"/>
    <property type="match status" value="1"/>
</dbReference>
<keyword evidence="2" id="KW-0255">Endonuclease</keyword>
<keyword evidence="2" id="KW-0378">Hydrolase</keyword>
<protein>
    <submittedName>
        <fullName evidence="2">HNH endonuclease</fullName>
    </submittedName>
</protein>
<keyword evidence="2" id="KW-0540">Nuclease</keyword>
<dbReference type="RefSeq" id="WP_099500315.1">
    <property type="nucleotide sequence ID" value="NZ_CP026652.1"/>
</dbReference>
<keyword evidence="3" id="KW-1185">Reference proteome</keyword>
<dbReference type="GO" id="GO:0004519">
    <property type="term" value="F:endonuclease activity"/>
    <property type="evidence" value="ECO:0007669"/>
    <property type="project" value="UniProtKB-KW"/>
</dbReference>
<dbReference type="Proteomes" id="UP000238413">
    <property type="component" value="Chromosome"/>
</dbReference>
<evidence type="ECO:0000313" key="2">
    <source>
        <dbReference type="EMBL" id="AVH59935.1"/>
    </source>
</evidence>
<feature type="domain" description="HNH nuclease" evidence="1">
    <location>
        <begin position="6"/>
        <end position="59"/>
    </location>
</feature>
<dbReference type="InterPro" id="IPR029471">
    <property type="entry name" value="HNH_5"/>
</dbReference>
<proteinExistence type="predicted"/>
<dbReference type="InterPro" id="IPR003615">
    <property type="entry name" value="HNH_nuc"/>
</dbReference>
<name>A0ABN5I9R3_9ACTN</name>
<evidence type="ECO:0000313" key="3">
    <source>
        <dbReference type="Proteomes" id="UP000238413"/>
    </source>
</evidence>
<accession>A0ABN5I9R3</accession>
<dbReference type="SMART" id="SM00507">
    <property type="entry name" value="HNHc"/>
    <property type="match status" value="1"/>
</dbReference>
<dbReference type="Pfam" id="PF14279">
    <property type="entry name" value="HNH_5"/>
    <property type="match status" value="1"/>
</dbReference>
<reference evidence="2 3" key="1">
    <citation type="submission" date="2018-02" db="EMBL/GenBank/DDBJ databases">
        <title>Complete genome sequence of Streptomyces dengpaensis, the producer of angucyclines.</title>
        <authorList>
            <person name="Yumei L."/>
        </authorList>
    </citation>
    <scope>NUCLEOTIDE SEQUENCE [LARGE SCALE GENOMIC DNA]</scope>
    <source>
        <strain evidence="2 3">XZHG99</strain>
    </source>
</reference>
<sequence>MAVSKRLRYEILRRDQHTCRYCGASAPAVPLRVDHVTPVALGGTDTPDNLVTSCEPCNSGKSSATVDAATVADVSDDALRWAAAMTQAAEELREQQAPKVAYRQVFQDAWNGWTWERDGKKETFDLPKDWKGSLDAFREAGLPQDVWPDIVEKSMTNKTVRSENLFRYCCGIGWRMVGELQERARAIVGVTPDASNPIDSVVQAAVDTWKGNKFGDISDDELARFEASAVAAREAEEEDAHRIVQAGQYAAWYGETEVVAALAKLDRDEALQEWTFAWLSAAGEWPDDEPTEQARTQIDRLLNGQVNVARVTRAAIYAGSRRSVRIYFGLSEAELKISGQHEVISKSVEAWVQAYHSTAGHWPSKAEVSAFFASMRRIGADGEIWIDDIYPAAAAAGAYLDPDISTCLTRHLSVFEAAARPLAPAA</sequence>
<gene>
    <name evidence="2" type="ORF">C4B68_33840</name>
</gene>